<dbReference type="EMBL" id="BARV01012376">
    <property type="protein sequence ID" value="GAI03448.1"/>
    <property type="molecule type" value="Genomic_DNA"/>
</dbReference>
<comment type="caution">
    <text evidence="1">The sequence shown here is derived from an EMBL/GenBank/DDBJ whole genome shotgun (WGS) entry which is preliminary data.</text>
</comment>
<reference evidence="1" key="1">
    <citation type="journal article" date="2014" name="Front. Microbiol.">
        <title>High frequency of phylogenetically diverse reductive dehalogenase-homologous genes in deep subseafloor sedimentary metagenomes.</title>
        <authorList>
            <person name="Kawai M."/>
            <person name="Futagami T."/>
            <person name="Toyoda A."/>
            <person name="Takaki Y."/>
            <person name="Nishi S."/>
            <person name="Hori S."/>
            <person name="Arai W."/>
            <person name="Tsubouchi T."/>
            <person name="Morono Y."/>
            <person name="Uchiyama I."/>
            <person name="Ito T."/>
            <person name="Fujiyama A."/>
            <person name="Inagaki F."/>
            <person name="Takami H."/>
        </authorList>
    </citation>
    <scope>NUCLEOTIDE SEQUENCE</scope>
    <source>
        <strain evidence="1">Expedition CK06-06</strain>
    </source>
</reference>
<dbReference type="AlphaFoldDB" id="X1KA29"/>
<proteinExistence type="predicted"/>
<evidence type="ECO:0000313" key="1">
    <source>
        <dbReference type="EMBL" id="GAI03448.1"/>
    </source>
</evidence>
<name>X1KA29_9ZZZZ</name>
<protein>
    <submittedName>
        <fullName evidence="1">Uncharacterized protein</fullName>
    </submittedName>
</protein>
<feature type="non-terminal residue" evidence="1">
    <location>
        <position position="207"/>
    </location>
</feature>
<sequence length="207" mass="23416">TYEYITLEEMDISNGKYIDDIKLSRTYRDGFDDLPSVTAYGRVVQNGDIYISGHDEEIDALGFVEGDVVHVVDATEGALLAAKTKSKYKGGGKDVGYKITEATYTSYDEYDRLTNSVTETKVFDESDAQQYVTTTKRIINEYNNLGQVSNYVDEVTSAATPELITTNTVTAEYDDYGFVKYSKTETWQRHEDITDRYEVIIIDNKSL</sequence>
<accession>X1KA29</accession>
<organism evidence="1">
    <name type="scientific">marine sediment metagenome</name>
    <dbReference type="NCBI Taxonomy" id="412755"/>
    <lineage>
        <taxon>unclassified sequences</taxon>
        <taxon>metagenomes</taxon>
        <taxon>ecological metagenomes</taxon>
    </lineage>
</organism>
<feature type="non-terminal residue" evidence="1">
    <location>
        <position position="1"/>
    </location>
</feature>
<gene>
    <name evidence="1" type="ORF">S06H3_22957</name>
</gene>